<gene>
    <name evidence="3" type="ORF">EAH_00033390</name>
</gene>
<accession>U6GSH0</accession>
<keyword evidence="4" id="KW-1185">Reference proteome</keyword>
<dbReference type="InterPro" id="IPR003008">
    <property type="entry name" value="Tubulin_FtsZ_GTPase"/>
</dbReference>
<dbReference type="GeneID" id="25271409"/>
<name>U6GSH0_EIMAC</name>
<dbReference type="EMBL" id="HG673257">
    <property type="protein sequence ID" value="CDI83125.1"/>
    <property type="molecule type" value="Genomic_DNA"/>
</dbReference>
<feature type="region of interest" description="Disordered" evidence="1">
    <location>
        <begin position="152"/>
        <end position="183"/>
    </location>
</feature>
<evidence type="ECO:0000313" key="4">
    <source>
        <dbReference type="Proteomes" id="UP000018050"/>
    </source>
</evidence>
<evidence type="ECO:0000313" key="3">
    <source>
        <dbReference type="EMBL" id="CDI83125.1"/>
    </source>
</evidence>
<dbReference type="SUPFAM" id="SSF52490">
    <property type="entry name" value="Tubulin nucleotide-binding domain-like"/>
    <property type="match status" value="1"/>
</dbReference>
<dbReference type="InterPro" id="IPR036525">
    <property type="entry name" value="Tubulin/FtsZ_GTPase_sf"/>
</dbReference>
<dbReference type="Pfam" id="PF00091">
    <property type="entry name" value="Tubulin"/>
    <property type="match status" value="1"/>
</dbReference>
<dbReference type="OrthoDB" id="1662883at2759"/>
<proteinExistence type="predicted"/>
<dbReference type="GO" id="GO:0005525">
    <property type="term" value="F:GTP binding"/>
    <property type="evidence" value="ECO:0007669"/>
    <property type="project" value="InterPro"/>
</dbReference>
<dbReference type="VEuPathDB" id="ToxoDB:EAH_00033390"/>
<dbReference type="OMA" id="QVISIHT"/>
<reference evidence="3" key="2">
    <citation type="submission" date="2013-10" db="EMBL/GenBank/DDBJ databases">
        <authorList>
            <person name="Aslett M."/>
        </authorList>
    </citation>
    <scope>NUCLEOTIDE SEQUENCE</scope>
    <source>
        <strain evidence="3">Houghton</strain>
    </source>
</reference>
<protein>
    <recommendedName>
        <fullName evidence="2">Tubulin/FtsZ GTPase domain-containing protein</fullName>
    </recommendedName>
</protein>
<dbReference type="Gene3D" id="3.40.50.1440">
    <property type="entry name" value="Tubulin/FtsZ, GTPase domain"/>
    <property type="match status" value="1"/>
</dbReference>
<evidence type="ECO:0000256" key="1">
    <source>
        <dbReference type="SAM" id="MobiDB-lite"/>
    </source>
</evidence>
<dbReference type="Proteomes" id="UP000018050">
    <property type="component" value="Unassembled WGS sequence"/>
</dbReference>
<feature type="domain" description="Tubulin/FtsZ GTPase" evidence="2">
    <location>
        <begin position="4"/>
        <end position="178"/>
    </location>
</feature>
<evidence type="ECO:0000259" key="2">
    <source>
        <dbReference type="Pfam" id="PF00091"/>
    </source>
</evidence>
<reference evidence="3" key="1">
    <citation type="submission" date="2013-10" db="EMBL/GenBank/DDBJ databases">
        <title>Genomic analysis of the causative agents of coccidiosis in chickens.</title>
        <authorList>
            <person name="Reid A.J."/>
            <person name="Blake D."/>
            <person name="Billington K."/>
            <person name="Browne H."/>
            <person name="Dunn M."/>
            <person name="Hung S."/>
            <person name="Kawahara F."/>
            <person name="Miranda-Saavedra D."/>
            <person name="Mourier T."/>
            <person name="Nagra H."/>
            <person name="Otto T.D."/>
            <person name="Rawlings N."/>
            <person name="Sanchez A."/>
            <person name="Sanders M."/>
            <person name="Subramaniam C."/>
            <person name="Tay Y."/>
            <person name="Dear P."/>
            <person name="Doerig C."/>
            <person name="Gruber A."/>
            <person name="Parkinson J."/>
            <person name="Shirley M."/>
            <person name="Wan K.L."/>
            <person name="Berriman M."/>
            <person name="Tomley F."/>
            <person name="Pain A."/>
        </authorList>
    </citation>
    <scope>NUCLEOTIDE SEQUENCE</scope>
    <source>
        <strain evidence="3">Houghton</strain>
    </source>
</reference>
<sequence>MVRQVISIHTGQAGVRSGAAFWELLLDEQGFTNEGFLRSPGFGGPLGAPLGAPIGDFIWDSPLQRASLGGPWGPLGGMGGPPGAPEAAERVQNAADCFFAETEAGRRVPRCALLDLDSEGQDTLKRSSLGCLFSPQCMVAGKEDGGCLFPRGRRLGSSDPVRSQAQDVLRRQLEASDTPGGKS</sequence>
<dbReference type="RefSeq" id="XP_013247701.1">
    <property type="nucleotide sequence ID" value="XM_013392247.1"/>
</dbReference>
<dbReference type="AlphaFoldDB" id="U6GSH0"/>
<organism evidence="3 4">
    <name type="scientific">Eimeria acervulina</name>
    <name type="common">Coccidian parasite</name>
    <dbReference type="NCBI Taxonomy" id="5801"/>
    <lineage>
        <taxon>Eukaryota</taxon>
        <taxon>Sar</taxon>
        <taxon>Alveolata</taxon>
        <taxon>Apicomplexa</taxon>
        <taxon>Conoidasida</taxon>
        <taxon>Coccidia</taxon>
        <taxon>Eucoccidiorida</taxon>
        <taxon>Eimeriorina</taxon>
        <taxon>Eimeriidae</taxon>
        <taxon>Eimeria</taxon>
    </lineage>
</organism>